<evidence type="ECO:0008006" key="9">
    <source>
        <dbReference type="Google" id="ProtNLM"/>
    </source>
</evidence>
<dbReference type="KEGG" id="eff:skT53_19450"/>
<keyword evidence="4" id="KW-0560">Oxidoreductase</keyword>
<sequence>MVKFELMPGSRLQNYLWFQRNPLGFILASRKVADVVSLYPSRNRPSFIVHHPDVVKEILVTKEKSFVKGRSSAVLKQTAGEGLLTSEGQLHDKQKRIMMPAFVRSNIESYTKTVIDLANSMLNDWQDKQTRNISHDITLLTLRIICKTMLDMDLQTEAERIGASVEQCIRHSAKRIKGGLQMVWLQRNR</sequence>
<dbReference type="GO" id="GO:0020037">
    <property type="term" value="F:heme binding"/>
    <property type="evidence" value="ECO:0007669"/>
    <property type="project" value="InterPro"/>
</dbReference>
<comment type="similarity">
    <text evidence="1">Belongs to the cytochrome P450 family.</text>
</comment>
<dbReference type="RefSeq" id="WP_200756503.1">
    <property type="nucleotide sequence ID" value="NZ_AP023366.1"/>
</dbReference>
<reference evidence="7 8" key="1">
    <citation type="submission" date="2020-08" db="EMBL/GenBank/DDBJ databases">
        <title>Complete Genome Sequence of Effusibacillus dendaii Strain skT53, Isolated from Farmland soil.</title>
        <authorList>
            <person name="Konishi T."/>
            <person name="Kawasaki H."/>
        </authorList>
    </citation>
    <scope>NUCLEOTIDE SEQUENCE [LARGE SCALE GENOMIC DNA]</scope>
    <source>
        <strain evidence="8">skT53</strain>
    </source>
</reference>
<dbReference type="AlphaFoldDB" id="A0A7I8DEJ0"/>
<dbReference type="PANTHER" id="PTHR24291">
    <property type="entry name" value="CYTOCHROME P450 FAMILY 4"/>
    <property type="match status" value="1"/>
</dbReference>
<keyword evidence="5" id="KW-0408">Iron</keyword>
<keyword evidence="3" id="KW-0479">Metal-binding</keyword>
<gene>
    <name evidence="7" type="ORF">skT53_19450</name>
</gene>
<dbReference type="Pfam" id="PF00067">
    <property type="entry name" value="p450"/>
    <property type="match status" value="1"/>
</dbReference>
<organism evidence="7 8">
    <name type="scientific">Effusibacillus dendaii</name>
    <dbReference type="NCBI Taxonomy" id="2743772"/>
    <lineage>
        <taxon>Bacteria</taxon>
        <taxon>Bacillati</taxon>
        <taxon>Bacillota</taxon>
        <taxon>Bacilli</taxon>
        <taxon>Bacillales</taxon>
        <taxon>Alicyclobacillaceae</taxon>
        <taxon>Effusibacillus</taxon>
    </lineage>
</organism>
<evidence type="ECO:0000256" key="5">
    <source>
        <dbReference type="ARBA" id="ARBA00023004"/>
    </source>
</evidence>
<dbReference type="InterPro" id="IPR050196">
    <property type="entry name" value="Cytochrome_P450_Monoox"/>
</dbReference>
<dbReference type="GO" id="GO:0005506">
    <property type="term" value="F:iron ion binding"/>
    <property type="evidence" value="ECO:0007669"/>
    <property type="project" value="InterPro"/>
</dbReference>
<dbReference type="Proteomes" id="UP000593802">
    <property type="component" value="Chromosome"/>
</dbReference>
<accession>A0A7I8DEJ0</accession>
<dbReference type="EMBL" id="AP023366">
    <property type="protein sequence ID" value="BCJ86960.1"/>
    <property type="molecule type" value="Genomic_DNA"/>
</dbReference>
<evidence type="ECO:0000256" key="4">
    <source>
        <dbReference type="ARBA" id="ARBA00023002"/>
    </source>
</evidence>
<dbReference type="SUPFAM" id="SSF48264">
    <property type="entry name" value="Cytochrome P450"/>
    <property type="match status" value="1"/>
</dbReference>
<evidence type="ECO:0000256" key="6">
    <source>
        <dbReference type="ARBA" id="ARBA00023033"/>
    </source>
</evidence>
<dbReference type="GO" id="GO:0016705">
    <property type="term" value="F:oxidoreductase activity, acting on paired donors, with incorporation or reduction of molecular oxygen"/>
    <property type="evidence" value="ECO:0007669"/>
    <property type="project" value="InterPro"/>
</dbReference>
<proteinExistence type="inferred from homology"/>
<keyword evidence="6" id="KW-0503">Monooxygenase</keyword>
<protein>
    <recommendedName>
        <fullName evidence="9">Cytochrome P450</fullName>
    </recommendedName>
</protein>
<dbReference type="InterPro" id="IPR036396">
    <property type="entry name" value="Cyt_P450_sf"/>
</dbReference>
<name>A0A7I8DEJ0_9BACL</name>
<evidence type="ECO:0000256" key="1">
    <source>
        <dbReference type="ARBA" id="ARBA00010617"/>
    </source>
</evidence>
<keyword evidence="2" id="KW-0349">Heme</keyword>
<evidence type="ECO:0000313" key="8">
    <source>
        <dbReference type="Proteomes" id="UP000593802"/>
    </source>
</evidence>
<evidence type="ECO:0000256" key="2">
    <source>
        <dbReference type="ARBA" id="ARBA00022617"/>
    </source>
</evidence>
<evidence type="ECO:0000256" key="3">
    <source>
        <dbReference type="ARBA" id="ARBA00022723"/>
    </source>
</evidence>
<evidence type="ECO:0000313" key="7">
    <source>
        <dbReference type="EMBL" id="BCJ86960.1"/>
    </source>
</evidence>
<dbReference type="InterPro" id="IPR001128">
    <property type="entry name" value="Cyt_P450"/>
</dbReference>
<dbReference type="Gene3D" id="1.10.630.10">
    <property type="entry name" value="Cytochrome P450"/>
    <property type="match status" value="1"/>
</dbReference>
<dbReference type="GO" id="GO:0004497">
    <property type="term" value="F:monooxygenase activity"/>
    <property type="evidence" value="ECO:0007669"/>
    <property type="project" value="UniProtKB-KW"/>
</dbReference>
<dbReference type="PANTHER" id="PTHR24291:SF50">
    <property type="entry name" value="BIFUNCTIONAL ALBAFLAVENONE MONOOXYGENASE_TERPENE SYNTHASE"/>
    <property type="match status" value="1"/>
</dbReference>
<keyword evidence="8" id="KW-1185">Reference proteome</keyword>